<dbReference type="Pfam" id="PF13302">
    <property type="entry name" value="Acetyltransf_3"/>
    <property type="match status" value="1"/>
</dbReference>
<evidence type="ECO:0000313" key="3">
    <source>
        <dbReference type="EMBL" id="MCC2149234.1"/>
    </source>
</evidence>
<gene>
    <name evidence="3" type="ORF">LKD42_08190</name>
</gene>
<dbReference type="InterPro" id="IPR051531">
    <property type="entry name" value="N-acetyltransferase"/>
</dbReference>
<keyword evidence="1" id="KW-0175">Coiled coil</keyword>
<evidence type="ECO:0000313" key="4">
    <source>
        <dbReference type="Proteomes" id="UP001299235"/>
    </source>
</evidence>
<dbReference type="Gene3D" id="3.40.630.30">
    <property type="match status" value="1"/>
</dbReference>
<dbReference type="PANTHER" id="PTHR43792:SF1">
    <property type="entry name" value="N-ACETYLTRANSFERASE DOMAIN-CONTAINING PROTEIN"/>
    <property type="match status" value="1"/>
</dbReference>
<dbReference type="InterPro" id="IPR000182">
    <property type="entry name" value="GNAT_dom"/>
</dbReference>
<proteinExistence type="predicted"/>
<protein>
    <submittedName>
        <fullName evidence="3">GNAT family N-acetyltransferase</fullName>
    </submittedName>
</protein>
<evidence type="ECO:0000259" key="2">
    <source>
        <dbReference type="PROSITE" id="PS51186"/>
    </source>
</evidence>
<sequence length="278" mass="32290">MKTVVFHLQAKTCEKDISKLKEEILSYNIRIEEKELSEVKEEKDSILAITDQFSDVDYAKEHNIAVIFYETPGTNRSVSGVDMVVQGFEELDVEYLQLIYMRHHGLPWIIAKTDRICIRESVEEDLTAFRKLYQEEGMLDYLPNPEFEGEEGRENFRHYIRSMYRFYNYGIWTVLERKSGAIIGRVGIENGEYQGQSVLELGYLIGKDWRRQGFAREAVSMTERFAAEVLQADSLHAFIHPQNESSIAFIKAIGYEKLELPGEDGVLVWQKNLQKGRI</sequence>
<accession>A0ABS8EWT8</accession>
<name>A0ABS8EWT8_9FIRM</name>
<organism evidence="3 4">
    <name type="scientific">Hominisplanchenecus faecis</name>
    <dbReference type="NCBI Taxonomy" id="2885351"/>
    <lineage>
        <taxon>Bacteria</taxon>
        <taxon>Bacillati</taxon>
        <taxon>Bacillota</taxon>
        <taxon>Clostridia</taxon>
        <taxon>Lachnospirales</taxon>
        <taxon>Lachnospiraceae</taxon>
        <taxon>Hominisplanchenecus</taxon>
    </lineage>
</organism>
<dbReference type="RefSeq" id="WP_248835392.1">
    <property type="nucleotide sequence ID" value="NZ_JAJEQE010000024.1"/>
</dbReference>
<reference evidence="3 4" key="1">
    <citation type="submission" date="2021-10" db="EMBL/GenBank/DDBJ databases">
        <title>Anaerobic single-cell dispensing facilitates the cultivation of human gut bacteria.</title>
        <authorList>
            <person name="Afrizal A."/>
        </authorList>
    </citation>
    <scope>NUCLEOTIDE SEQUENCE [LARGE SCALE GENOMIC DNA]</scope>
    <source>
        <strain evidence="3 4">CLA-AA-H246</strain>
    </source>
</reference>
<feature type="coiled-coil region" evidence="1">
    <location>
        <begin position="10"/>
        <end position="37"/>
    </location>
</feature>
<dbReference type="PANTHER" id="PTHR43792">
    <property type="entry name" value="GNAT FAMILY, PUTATIVE (AFU_ORTHOLOGUE AFUA_3G00765)-RELATED-RELATED"/>
    <property type="match status" value="1"/>
</dbReference>
<dbReference type="Proteomes" id="UP001299235">
    <property type="component" value="Unassembled WGS sequence"/>
</dbReference>
<comment type="caution">
    <text evidence="3">The sequence shown here is derived from an EMBL/GenBank/DDBJ whole genome shotgun (WGS) entry which is preliminary data.</text>
</comment>
<dbReference type="SUPFAM" id="SSF55729">
    <property type="entry name" value="Acyl-CoA N-acyltransferases (Nat)"/>
    <property type="match status" value="1"/>
</dbReference>
<dbReference type="PROSITE" id="PS51186">
    <property type="entry name" value="GNAT"/>
    <property type="match status" value="1"/>
</dbReference>
<dbReference type="EMBL" id="JAJEQE010000024">
    <property type="protein sequence ID" value="MCC2149234.1"/>
    <property type="molecule type" value="Genomic_DNA"/>
</dbReference>
<evidence type="ECO:0000256" key="1">
    <source>
        <dbReference type="SAM" id="Coils"/>
    </source>
</evidence>
<dbReference type="InterPro" id="IPR016181">
    <property type="entry name" value="Acyl_CoA_acyltransferase"/>
</dbReference>
<feature type="domain" description="N-acetyltransferase" evidence="2">
    <location>
        <begin position="116"/>
        <end position="274"/>
    </location>
</feature>
<keyword evidence="4" id="KW-1185">Reference proteome</keyword>